<feature type="binding site" evidence="8">
    <location>
        <position position="172"/>
    </location>
    <ligand>
        <name>3-phosphoshikimate</name>
        <dbReference type="ChEBI" id="CHEBI:145989"/>
    </ligand>
</feature>
<evidence type="ECO:0000256" key="5">
    <source>
        <dbReference type="ARBA" id="ARBA00022679"/>
    </source>
</evidence>
<dbReference type="FunFam" id="3.65.10.10:FF:000011">
    <property type="entry name" value="3-phosphoshikimate 1-carboxyvinyltransferase"/>
    <property type="match status" value="1"/>
</dbReference>
<keyword evidence="4 8" id="KW-0028">Amino-acid biosynthesis</keyword>
<sequence>MMRKDMGMTLWSAPHHEEPLEAVVAVPGSKSATNRALILAALADGESHIVGALRSRDTDLMINALRTLGVDITEAGDGTDLTVRPNDIRGGDVDCGLAGTVMRFLPAVAAFADGDVHFDGDEQARVRPQSVTLDALRALGVTVTGNALPFTVHGQGAVPGGDITLDASGSSQFISGLLLAAARFSNGVTIRHSGGRVPSTPHIDMTVAMLAHAGVTVNTPEPAVWQVEPTTIRASDWVIEPDLSNATPFLAAAAVVGGSVTVPHWPTHTTQAGDHIRGILADMGCSVNLSDSGLTVTSSGELQGIDADLSDVGELTPTIAALAALASTPSRLRGIAHLRGHETDRLAALATEINRIGGNCEETADGLFITPVTLHGGTWHSYHDHRMATAGAILGLRVPNIKVEDIGTTAKTLPGFEKMWARMLQGGDAL</sequence>
<comment type="subcellular location">
    <subcellularLocation>
        <location evidence="8">Cytoplasm</location>
    </subcellularLocation>
</comment>
<evidence type="ECO:0000256" key="6">
    <source>
        <dbReference type="ARBA" id="ARBA00023141"/>
    </source>
</evidence>
<feature type="binding site" evidence="8">
    <location>
        <position position="31"/>
    </location>
    <ligand>
        <name>3-phosphoshikimate</name>
        <dbReference type="ChEBI" id="CHEBI:145989"/>
    </ligand>
</feature>
<dbReference type="EMBL" id="BMJH01000002">
    <property type="protein sequence ID" value="GGC66458.1"/>
    <property type="molecule type" value="Genomic_DNA"/>
</dbReference>
<feature type="binding site" evidence="8">
    <location>
        <position position="171"/>
    </location>
    <ligand>
        <name>3-phosphoshikimate</name>
        <dbReference type="ChEBI" id="CHEBI:145989"/>
    </ligand>
</feature>
<keyword evidence="3 8" id="KW-0963">Cytoplasm</keyword>
<comment type="similarity">
    <text evidence="2 8">Belongs to the EPSP synthase family.</text>
</comment>
<keyword evidence="11" id="KW-1185">Reference proteome</keyword>
<dbReference type="PANTHER" id="PTHR21090:SF5">
    <property type="entry name" value="PENTAFUNCTIONAL AROM POLYPEPTIDE"/>
    <property type="match status" value="1"/>
</dbReference>
<dbReference type="Proteomes" id="UP000641514">
    <property type="component" value="Unassembled WGS sequence"/>
</dbReference>
<keyword evidence="5 8" id="KW-0808">Transferase</keyword>
<feature type="binding site" evidence="8">
    <location>
        <position position="386"/>
    </location>
    <ligand>
        <name>phosphoenolpyruvate</name>
        <dbReference type="ChEBI" id="CHEBI:58702"/>
    </ligand>
</feature>
<comment type="subunit">
    <text evidence="8">Monomer.</text>
</comment>
<dbReference type="InterPro" id="IPR001986">
    <property type="entry name" value="Enolpyruvate_Tfrase_dom"/>
</dbReference>
<evidence type="ECO:0000256" key="2">
    <source>
        <dbReference type="ARBA" id="ARBA00009948"/>
    </source>
</evidence>
<dbReference type="Pfam" id="PF00275">
    <property type="entry name" value="EPSP_synthase"/>
    <property type="match status" value="1"/>
</dbReference>
<evidence type="ECO:0000256" key="7">
    <source>
        <dbReference type="ARBA" id="ARBA00044633"/>
    </source>
</evidence>
<feature type="binding site" evidence="8">
    <location>
        <position position="30"/>
    </location>
    <ligand>
        <name>3-phosphoshikimate</name>
        <dbReference type="ChEBI" id="CHEBI:145989"/>
    </ligand>
</feature>
<feature type="binding site" evidence="8">
    <location>
        <position position="341"/>
    </location>
    <ligand>
        <name>3-phosphoshikimate</name>
        <dbReference type="ChEBI" id="CHEBI:145989"/>
    </ligand>
</feature>
<evidence type="ECO:0000313" key="11">
    <source>
        <dbReference type="Proteomes" id="UP000641514"/>
    </source>
</evidence>
<gene>
    <name evidence="8 10" type="primary">aroA</name>
    <name evidence="10" type="ORF">GCM10011410_18810</name>
</gene>
<feature type="binding site" evidence="8">
    <location>
        <position position="411"/>
    </location>
    <ligand>
        <name>phosphoenolpyruvate</name>
        <dbReference type="ChEBI" id="CHEBI:58702"/>
    </ligand>
</feature>
<name>A0A916XEQ6_9ACTN</name>
<dbReference type="PIRSF" id="PIRSF000505">
    <property type="entry name" value="EPSPS"/>
    <property type="match status" value="1"/>
</dbReference>
<reference evidence="10" key="2">
    <citation type="submission" date="2020-09" db="EMBL/GenBank/DDBJ databases">
        <authorList>
            <person name="Sun Q."/>
            <person name="Zhou Y."/>
        </authorList>
    </citation>
    <scope>NUCLEOTIDE SEQUENCE</scope>
    <source>
        <strain evidence="10">CGMCC 1.15478</strain>
    </source>
</reference>
<comment type="caution">
    <text evidence="8">Lacks conserved residue(s) required for the propagation of feature annotation.</text>
</comment>
<dbReference type="InterPro" id="IPR013792">
    <property type="entry name" value="RNA3'P_cycl/enolpyr_Trfase_a/b"/>
</dbReference>
<dbReference type="GO" id="GO:0008652">
    <property type="term" value="P:amino acid biosynthetic process"/>
    <property type="evidence" value="ECO:0007669"/>
    <property type="project" value="UniProtKB-KW"/>
</dbReference>
<feature type="binding site" evidence="8">
    <location>
        <position position="172"/>
    </location>
    <ligand>
        <name>phosphoenolpyruvate</name>
        <dbReference type="ChEBI" id="CHEBI:58702"/>
    </ligand>
</feature>
<comment type="pathway">
    <text evidence="1 8">Metabolic intermediate biosynthesis; chorismate biosynthesis; chorismate from D-erythrose 4-phosphate and phosphoenolpyruvate: step 6/7.</text>
</comment>
<dbReference type="InterPro" id="IPR023193">
    <property type="entry name" value="EPSP_synthase_CS"/>
</dbReference>
<reference evidence="10" key="1">
    <citation type="journal article" date="2014" name="Int. J. Syst. Evol. Microbiol.">
        <title>Complete genome sequence of Corynebacterium casei LMG S-19264T (=DSM 44701T), isolated from a smear-ripened cheese.</title>
        <authorList>
            <consortium name="US DOE Joint Genome Institute (JGI-PGF)"/>
            <person name="Walter F."/>
            <person name="Albersmeier A."/>
            <person name="Kalinowski J."/>
            <person name="Ruckert C."/>
        </authorList>
    </citation>
    <scope>NUCLEOTIDE SEQUENCE</scope>
    <source>
        <strain evidence="10">CGMCC 1.15478</strain>
    </source>
</reference>
<feature type="domain" description="Enolpyruvate transferase" evidence="9">
    <location>
        <begin position="17"/>
        <end position="418"/>
    </location>
</feature>
<dbReference type="PROSITE" id="PS00885">
    <property type="entry name" value="EPSP_SYNTHASE_2"/>
    <property type="match status" value="1"/>
</dbReference>
<dbReference type="EC" id="2.5.1.19" evidence="8"/>
<dbReference type="AlphaFoldDB" id="A0A916XEQ6"/>
<accession>A0A916XEQ6</accession>
<evidence type="ECO:0000256" key="1">
    <source>
        <dbReference type="ARBA" id="ARBA00004811"/>
    </source>
</evidence>
<evidence type="ECO:0000256" key="8">
    <source>
        <dbReference type="HAMAP-Rule" id="MF_00210"/>
    </source>
</evidence>
<evidence type="ECO:0000256" key="4">
    <source>
        <dbReference type="ARBA" id="ARBA00022605"/>
    </source>
</evidence>
<dbReference type="GO" id="GO:0009423">
    <property type="term" value="P:chorismate biosynthetic process"/>
    <property type="evidence" value="ECO:0007669"/>
    <property type="project" value="UniProtKB-UniRule"/>
</dbReference>
<feature type="binding site" evidence="8">
    <location>
        <position position="99"/>
    </location>
    <ligand>
        <name>phosphoenolpyruvate</name>
        <dbReference type="ChEBI" id="CHEBI:58702"/>
    </ligand>
</feature>
<comment type="function">
    <text evidence="8">Catalyzes the transfer of the enolpyruvyl moiety of phosphoenolpyruvate (PEP) to the 5-hydroxyl of shikimate-3-phosphate (S3P) to produce enolpyruvyl shikimate-3-phosphate and inorganic phosphate.</text>
</comment>
<feature type="active site" description="Proton acceptor" evidence="8">
    <location>
        <position position="314"/>
    </location>
</feature>
<dbReference type="GO" id="GO:0009073">
    <property type="term" value="P:aromatic amino acid family biosynthetic process"/>
    <property type="evidence" value="ECO:0007669"/>
    <property type="project" value="UniProtKB-KW"/>
</dbReference>
<dbReference type="NCBIfam" id="TIGR01356">
    <property type="entry name" value="aroA"/>
    <property type="match status" value="1"/>
</dbReference>
<evidence type="ECO:0000256" key="3">
    <source>
        <dbReference type="ARBA" id="ARBA00022490"/>
    </source>
</evidence>
<dbReference type="InterPro" id="IPR006264">
    <property type="entry name" value="EPSP_synthase"/>
</dbReference>
<dbReference type="InterPro" id="IPR036968">
    <property type="entry name" value="Enolpyruvate_Tfrase_sf"/>
</dbReference>
<dbReference type="FunFam" id="3.65.10.10:FF:000010">
    <property type="entry name" value="3-phosphoshikimate 1-carboxyvinyltransferase"/>
    <property type="match status" value="1"/>
</dbReference>
<dbReference type="SUPFAM" id="SSF55205">
    <property type="entry name" value="EPT/RTPC-like"/>
    <property type="match status" value="1"/>
</dbReference>
<evidence type="ECO:0000313" key="10">
    <source>
        <dbReference type="EMBL" id="GGC66458.1"/>
    </source>
</evidence>
<organism evidence="10 11">
    <name type="scientific">Hoyosella rhizosphaerae</name>
    <dbReference type="NCBI Taxonomy" id="1755582"/>
    <lineage>
        <taxon>Bacteria</taxon>
        <taxon>Bacillati</taxon>
        <taxon>Actinomycetota</taxon>
        <taxon>Actinomycetes</taxon>
        <taxon>Mycobacteriales</taxon>
        <taxon>Hoyosellaceae</taxon>
        <taxon>Hoyosella</taxon>
    </lineage>
</organism>
<dbReference type="HAMAP" id="MF_00210">
    <property type="entry name" value="EPSP_synth"/>
    <property type="match status" value="1"/>
</dbReference>
<dbReference type="Gene3D" id="3.65.10.10">
    <property type="entry name" value="Enolpyruvate transferase domain"/>
    <property type="match status" value="2"/>
</dbReference>
<dbReference type="GO" id="GO:0003866">
    <property type="term" value="F:3-phosphoshikimate 1-carboxyvinyltransferase activity"/>
    <property type="evidence" value="ECO:0007669"/>
    <property type="project" value="UniProtKB-UniRule"/>
</dbReference>
<evidence type="ECO:0000259" key="9">
    <source>
        <dbReference type="Pfam" id="PF00275"/>
    </source>
</evidence>
<feature type="binding site" evidence="8">
    <location>
        <position position="35"/>
    </location>
    <ligand>
        <name>3-phosphoshikimate</name>
        <dbReference type="ChEBI" id="CHEBI:145989"/>
    </ligand>
</feature>
<feature type="binding site" evidence="8">
    <location>
        <position position="345"/>
    </location>
    <ligand>
        <name>phosphoenolpyruvate</name>
        <dbReference type="ChEBI" id="CHEBI:58702"/>
    </ligand>
</feature>
<proteinExistence type="inferred from homology"/>
<dbReference type="PANTHER" id="PTHR21090">
    <property type="entry name" value="AROM/DEHYDROQUINATE SYNTHASE"/>
    <property type="match status" value="1"/>
</dbReference>
<comment type="caution">
    <text evidence="10">The sequence shown here is derived from an EMBL/GenBank/DDBJ whole genome shotgun (WGS) entry which is preliminary data.</text>
</comment>
<keyword evidence="6 8" id="KW-0057">Aromatic amino acid biosynthesis</keyword>
<feature type="binding site" evidence="8">
    <location>
        <position position="170"/>
    </location>
    <ligand>
        <name>3-phosphoshikimate</name>
        <dbReference type="ChEBI" id="CHEBI:145989"/>
    </ligand>
</feature>
<dbReference type="GO" id="GO:0005737">
    <property type="term" value="C:cytoplasm"/>
    <property type="evidence" value="ECO:0007669"/>
    <property type="project" value="UniProtKB-SubCell"/>
</dbReference>
<feature type="binding site" evidence="8">
    <location>
        <position position="127"/>
    </location>
    <ligand>
        <name>phosphoenolpyruvate</name>
        <dbReference type="ChEBI" id="CHEBI:58702"/>
    </ligand>
</feature>
<feature type="binding site" evidence="8">
    <location>
        <position position="199"/>
    </location>
    <ligand>
        <name>3-phosphoshikimate</name>
        <dbReference type="ChEBI" id="CHEBI:145989"/>
    </ligand>
</feature>
<feature type="binding site" evidence="8">
    <location>
        <position position="314"/>
    </location>
    <ligand>
        <name>3-phosphoshikimate</name>
        <dbReference type="ChEBI" id="CHEBI:145989"/>
    </ligand>
</feature>
<feature type="binding site" evidence="8">
    <location>
        <position position="30"/>
    </location>
    <ligand>
        <name>phosphoenolpyruvate</name>
        <dbReference type="ChEBI" id="CHEBI:58702"/>
    </ligand>
</feature>
<dbReference type="CDD" id="cd01556">
    <property type="entry name" value="EPSP_synthase"/>
    <property type="match status" value="1"/>
</dbReference>
<comment type="catalytic activity">
    <reaction evidence="7">
        <text>3-phosphoshikimate + phosphoenolpyruvate = 5-O-(1-carboxyvinyl)-3-phosphoshikimate + phosphate</text>
        <dbReference type="Rhea" id="RHEA:21256"/>
        <dbReference type="ChEBI" id="CHEBI:43474"/>
        <dbReference type="ChEBI" id="CHEBI:57701"/>
        <dbReference type="ChEBI" id="CHEBI:58702"/>
        <dbReference type="ChEBI" id="CHEBI:145989"/>
        <dbReference type="EC" id="2.5.1.19"/>
    </reaction>
    <physiologicalReaction direction="left-to-right" evidence="7">
        <dbReference type="Rhea" id="RHEA:21257"/>
    </physiologicalReaction>
</comment>
<protein>
    <recommendedName>
        <fullName evidence="8">3-phosphoshikimate 1-carboxyvinyltransferase</fullName>
        <ecNumber evidence="8">2.5.1.19</ecNumber>
    </recommendedName>
    <alternativeName>
        <fullName evidence="8">5-enolpyruvylshikimate-3-phosphate synthase</fullName>
        <shortName evidence="8">EPSP synthase</shortName>
        <shortName evidence="8">EPSPS</shortName>
    </alternativeName>
</protein>